<evidence type="ECO:0000313" key="4">
    <source>
        <dbReference type="Proteomes" id="UP001501671"/>
    </source>
</evidence>
<gene>
    <name evidence="3" type="ORF">GCM10023144_14630</name>
</gene>
<comment type="similarity">
    <text evidence="1">Belongs to the UPF0065 (bug) family.</text>
</comment>
<dbReference type="PANTHER" id="PTHR42928:SF5">
    <property type="entry name" value="BLR1237 PROTEIN"/>
    <property type="match status" value="1"/>
</dbReference>
<dbReference type="Proteomes" id="UP001501671">
    <property type="component" value="Unassembled WGS sequence"/>
</dbReference>
<evidence type="ECO:0000313" key="3">
    <source>
        <dbReference type="EMBL" id="GAA4328643.1"/>
    </source>
</evidence>
<dbReference type="SUPFAM" id="SSF53850">
    <property type="entry name" value="Periplasmic binding protein-like II"/>
    <property type="match status" value="1"/>
</dbReference>
<proteinExistence type="inferred from homology"/>
<dbReference type="Gene3D" id="3.40.190.10">
    <property type="entry name" value="Periplasmic binding protein-like II"/>
    <property type="match status" value="1"/>
</dbReference>
<dbReference type="Gene3D" id="3.40.190.150">
    <property type="entry name" value="Bordetella uptake gene, domain 1"/>
    <property type="match status" value="1"/>
</dbReference>
<dbReference type="InterPro" id="IPR005064">
    <property type="entry name" value="BUG"/>
</dbReference>
<accession>A0ABP8GQX8</accession>
<comment type="caution">
    <text evidence="3">The sequence shown here is derived from an EMBL/GenBank/DDBJ whole genome shotgun (WGS) entry which is preliminary data.</text>
</comment>
<dbReference type="RefSeq" id="WP_345247829.1">
    <property type="nucleotide sequence ID" value="NZ_BAABFO010000005.1"/>
</dbReference>
<sequence>MLTANKILAILALGASAAVPAARAQAPAYPTKPVKLMVAFAPGGATDFFGRLIGEKLQSRMGQPFVVENRVGAGGAIAAAAVARSPADGYTLLVTNRSFTTTPVTMKVAYDAIADFEPVGNMVTSYWCFASSKQSGLKTLRDMVDYARSKPGKLTYGSIGIGSQLQLETENFFLRHDLKGVHVPYTGVGPAITALARGDIDILFTDPGAVIPMAVADKVNVMAVAGPSRLQPLPDVATAIESGFPDLADVGSWQALFAPKGTPVAILDALNRQIADIMALPEVRATLPARAMTADGRPRDTLGKIVQSDMVKWTAIAEQAGIKLEQ</sequence>
<dbReference type="PIRSF" id="PIRSF017082">
    <property type="entry name" value="YflP"/>
    <property type="match status" value="1"/>
</dbReference>
<feature type="chain" id="PRO_5045313507" evidence="2">
    <location>
        <begin position="18"/>
        <end position="326"/>
    </location>
</feature>
<dbReference type="Pfam" id="PF03401">
    <property type="entry name" value="TctC"/>
    <property type="match status" value="1"/>
</dbReference>
<dbReference type="EMBL" id="BAABFO010000005">
    <property type="protein sequence ID" value="GAA4328643.1"/>
    <property type="molecule type" value="Genomic_DNA"/>
</dbReference>
<name>A0ABP8GQX8_9BURK</name>
<protein>
    <submittedName>
        <fullName evidence="3">Tripartite tricarboxylate transporter substrate binding protein</fullName>
    </submittedName>
</protein>
<dbReference type="CDD" id="cd07012">
    <property type="entry name" value="PBP2_Bug_TTT"/>
    <property type="match status" value="1"/>
</dbReference>
<dbReference type="InterPro" id="IPR042100">
    <property type="entry name" value="Bug_dom1"/>
</dbReference>
<dbReference type="PANTHER" id="PTHR42928">
    <property type="entry name" value="TRICARBOXYLATE-BINDING PROTEIN"/>
    <property type="match status" value="1"/>
</dbReference>
<feature type="signal peptide" evidence="2">
    <location>
        <begin position="1"/>
        <end position="17"/>
    </location>
</feature>
<evidence type="ECO:0000256" key="2">
    <source>
        <dbReference type="SAM" id="SignalP"/>
    </source>
</evidence>
<organism evidence="3 4">
    <name type="scientific">Pigmentiphaga soli</name>
    <dbReference type="NCBI Taxonomy" id="1007095"/>
    <lineage>
        <taxon>Bacteria</taxon>
        <taxon>Pseudomonadati</taxon>
        <taxon>Pseudomonadota</taxon>
        <taxon>Betaproteobacteria</taxon>
        <taxon>Burkholderiales</taxon>
        <taxon>Alcaligenaceae</taxon>
        <taxon>Pigmentiphaga</taxon>
    </lineage>
</organism>
<reference evidence="4" key="1">
    <citation type="journal article" date="2019" name="Int. J. Syst. Evol. Microbiol.">
        <title>The Global Catalogue of Microorganisms (GCM) 10K type strain sequencing project: providing services to taxonomists for standard genome sequencing and annotation.</title>
        <authorList>
            <consortium name="The Broad Institute Genomics Platform"/>
            <consortium name="The Broad Institute Genome Sequencing Center for Infectious Disease"/>
            <person name="Wu L."/>
            <person name="Ma J."/>
        </authorList>
    </citation>
    <scope>NUCLEOTIDE SEQUENCE [LARGE SCALE GENOMIC DNA]</scope>
    <source>
        <strain evidence="4">JCM 17666</strain>
    </source>
</reference>
<keyword evidence="2" id="KW-0732">Signal</keyword>
<evidence type="ECO:0000256" key="1">
    <source>
        <dbReference type="ARBA" id="ARBA00006987"/>
    </source>
</evidence>
<keyword evidence="4" id="KW-1185">Reference proteome</keyword>